<comment type="caution">
    <text evidence="1">The sequence shown here is derived from an EMBL/GenBank/DDBJ whole genome shotgun (WGS) entry which is preliminary data.</text>
</comment>
<dbReference type="EMBL" id="MU863673">
    <property type="protein sequence ID" value="KAK4097517.1"/>
    <property type="molecule type" value="Genomic_DNA"/>
</dbReference>
<keyword evidence="2" id="KW-1185">Reference proteome</keyword>
<reference evidence="1" key="2">
    <citation type="submission" date="2023-05" db="EMBL/GenBank/DDBJ databases">
        <authorList>
            <consortium name="Lawrence Berkeley National Laboratory"/>
            <person name="Steindorff A."/>
            <person name="Hensen N."/>
            <person name="Bonometti L."/>
            <person name="Westerberg I."/>
            <person name="Brannstrom I.O."/>
            <person name="Guillou S."/>
            <person name="Cros-Aarteil S."/>
            <person name="Calhoun S."/>
            <person name="Haridas S."/>
            <person name="Kuo A."/>
            <person name="Mondo S."/>
            <person name="Pangilinan J."/>
            <person name="Riley R."/>
            <person name="Labutti K."/>
            <person name="Andreopoulos B."/>
            <person name="Lipzen A."/>
            <person name="Chen C."/>
            <person name="Yanf M."/>
            <person name="Daum C."/>
            <person name="Ng V."/>
            <person name="Clum A."/>
            <person name="Ohm R."/>
            <person name="Martin F."/>
            <person name="Silar P."/>
            <person name="Natvig D."/>
            <person name="Lalanne C."/>
            <person name="Gautier V."/>
            <person name="Ament-Velasquez S.L."/>
            <person name="Kruys A."/>
            <person name="Hutchinson M.I."/>
            <person name="Powell A.J."/>
            <person name="Barry K."/>
            <person name="Miller A.N."/>
            <person name="Grigoriev I.V."/>
            <person name="Debuchy R."/>
            <person name="Gladieux P."/>
            <person name="Thoren M.H."/>
            <person name="Johannesson H."/>
        </authorList>
    </citation>
    <scope>NUCLEOTIDE SEQUENCE</scope>
    <source>
        <strain evidence="1">CBS 757.83</strain>
    </source>
</reference>
<organism evidence="1 2">
    <name type="scientific">Parathielavia hyrcaniae</name>
    <dbReference type="NCBI Taxonomy" id="113614"/>
    <lineage>
        <taxon>Eukaryota</taxon>
        <taxon>Fungi</taxon>
        <taxon>Dikarya</taxon>
        <taxon>Ascomycota</taxon>
        <taxon>Pezizomycotina</taxon>
        <taxon>Sordariomycetes</taxon>
        <taxon>Sordariomycetidae</taxon>
        <taxon>Sordariales</taxon>
        <taxon>Chaetomiaceae</taxon>
        <taxon>Parathielavia</taxon>
    </lineage>
</organism>
<evidence type="ECO:0000313" key="2">
    <source>
        <dbReference type="Proteomes" id="UP001305647"/>
    </source>
</evidence>
<accession>A0AAN6PT69</accession>
<reference evidence="1" key="1">
    <citation type="journal article" date="2023" name="Mol. Phylogenet. Evol.">
        <title>Genome-scale phylogeny and comparative genomics of the fungal order Sordariales.</title>
        <authorList>
            <person name="Hensen N."/>
            <person name="Bonometti L."/>
            <person name="Westerberg I."/>
            <person name="Brannstrom I.O."/>
            <person name="Guillou S."/>
            <person name="Cros-Aarteil S."/>
            <person name="Calhoun S."/>
            <person name="Haridas S."/>
            <person name="Kuo A."/>
            <person name="Mondo S."/>
            <person name="Pangilinan J."/>
            <person name="Riley R."/>
            <person name="LaButti K."/>
            <person name="Andreopoulos B."/>
            <person name="Lipzen A."/>
            <person name="Chen C."/>
            <person name="Yan M."/>
            <person name="Daum C."/>
            <person name="Ng V."/>
            <person name="Clum A."/>
            <person name="Steindorff A."/>
            <person name="Ohm R.A."/>
            <person name="Martin F."/>
            <person name="Silar P."/>
            <person name="Natvig D.O."/>
            <person name="Lalanne C."/>
            <person name="Gautier V."/>
            <person name="Ament-Velasquez S.L."/>
            <person name="Kruys A."/>
            <person name="Hutchinson M.I."/>
            <person name="Powell A.J."/>
            <person name="Barry K."/>
            <person name="Miller A.N."/>
            <person name="Grigoriev I.V."/>
            <person name="Debuchy R."/>
            <person name="Gladieux P."/>
            <person name="Hiltunen Thoren M."/>
            <person name="Johannesson H."/>
        </authorList>
    </citation>
    <scope>NUCLEOTIDE SEQUENCE</scope>
    <source>
        <strain evidence="1">CBS 757.83</strain>
    </source>
</reference>
<gene>
    <name evidence="1" type="ORF">N658DRAFT_288012</name>
</gene>
<dbReference type="Proteomes" id="UP001305647">
    <property type="component" value="Unassembled WGS sequence"/>
</dbReference>
<protein>
    <submittedName>
        <fullName evidence="1">Uncharacterized protein</fullName>
    </submittedName>
</protein>
<proteinExistence type="predicted"/>
<name>A0AAN6PT69_9PEZI</name>
<dbReference type="AlphaFoldDB" id="A0AAN6PT69"/>
<sequence length="95" mass="10654">MKARTLSMVMMNLPVQPAQLKSSLLCCVCLKSVVVKGAPPFFSIPLWRTLGSILLGFGVDPRRVWGLVGIWCRLQEPDAMRLYFQHHEIGIPCTV</sequence>
<evidence type="ECO:0000313" key="1">
    <source>
        <dbReference type="EMBL" id="KAK4097517.1"/>
    </source>
</evidence>